<comment type="catalytic activity">
    <reaction evidence="5">
        <text>3-hydroxy-2-methylpropanoate + NAD(+) = 2-methyl-3-oxopropanoate + NADH + H(+)</text>
        <dbReference type="Rhea" id="RHEA:17681"/>
        <dbReference type="ChEBI" id="CHEBI:11805"/>
        <dbReference type="ChEBI" id="CHEBI:15378"/>
        <dbReference type="ChEBI" id="CHEBI:57540"/>
        <dbReference type="ChEBI" id="CHEBI:57700"/>
        <dbReference type="ChEBI" id="CHEBI:57945"/>
        <dbReference type="EC" id="1.1.1.31"/>
    </reaction>
</comment>
<dbReference type="Pfam" id="PF03446">
    <property type="entry name" value="NAD_binding_2"/>
    <property type="match status" value="1"/>
</dbReference>
<gene>
    <name evidence="8" type="primary">mmsB</name>
    <name evidence="8" type="ORF">WNY77_17750</name>
</gene>
<evidence type="ECO:0000259" key="6">
    <source>
        <dbReference type="Pfam" id="PF03446"/>
    </source>
</evidence>
<protein>
    <recommendedName>
        <fullName evidence="5">3-hydroxyisobutyrate dehydrogenase</fullName>
        <shortName evidence="5">HIBADH</shortName>
        <ecNumber evidence="5">1.1.1.31</ecNumber>
    </recommendedName>
</protein>
<dbReference type="InterPro" id="IPR029154">
    <property type="entry name" value="HIBADH-like_NADP-bd"/>
</dbReference>
<evidence type="ECO:0000259" key="7">
    <source>
        <dbReference type="Pfam" id="PF14833"/>
    </source>
</evidence>
<evidence type="ECO:0000256" key="4">
    <source>
        <dbReference type="ARBA" id="ARBA00023027"/>
    </source>
</evidence>
<accession>A0ABU9SZF4</accession>
<dbReference type="InterPro" id="IPR015815">
    <property type="entry name" value="HIBADH-related"/>
</dbReference>
<dbReference type="Proteomes" id="UP001461163">
    <property type="component" value="Unassembled WGS sequence"/>
</dbReference>
<proteinExistence type="inferred from homology"/>
<dbReference type="EMBL" id="JBBMQS010000012">
    <property type="protein sequence ID" value="MEM5499261.1"/>
    <property type="molecule type" value="Genomic_DNA"/>
</dbReference>
<dbReference type="RefSeq" id="WP_342882450.1">
    <property type="nucleotide sequence ID" value="NZ_JBBMQS010000012.1"/>
</dbReference>
<dbReference type="Pfam" id="PF14833">
    <property type="entry name" value="NAD_binding_11"/>
    <property type="match status" value="1"/>
</dbReference>
<dbReference type="InterPro" id="IPR013328">
    <property type="entry name" value="6PGD_dom2"/>
</dbReference>
<evidence type="ECO:0000256" key="3">
    <source>
        <dbReference type="ARBA" id="ARBA00023002"/>
    </source>
</evidence>
<dbReference type="PROSITE" id="PS00895">
    <property type="entry name" value="3_HYDROXYISOBUT_DH"/>
    <property type="match status" value="1"/>
</dbReference>
<dbReference type="PIRSF" id="PIRSF000103">
    <property type="entry name" value="HIBADH"/>
    <property type="match status" value="1"/>
</dbReference>
<organism evidence="8 9">
    <name type="scientific">Paraglaciecola mesophila</name>
    <dbReference type="NCBI Taxonomy" id="197222"/>
    <lineage>
        <taxon>Bacteria</taxon>
        <taxon>Pseudomonadati</taxon>
        <taxon>Pseudomonadota</taxon>
        <taxon>Gammaproteobacteria</taxon>
        <taxon>Alteromonadales</taxon>
        <taxon>Alteromonadaceae</taxon>
        <taxon>Paraglaciecola</taxon>
    </lineage>
</organism>
<keyword evidence="3 5" id="KW-0560">Oxidoreductase</keyword>
<dbReference type="PANTHER" id="PTHR22981">
    <property type="entry name" value="3-HYDROXYISOBUTYRATE DEHYDROGENASE-RELATED"/>
    <property type="match status" value="1"/>
</dbReference>
<dbReference type="SUPFAM" id="SSF51735">
    <property type="entry name" value="NAD(P)-binding Rossmann-fold domains"/>
    <property type="match status" value="1"/>
</dbReference>
<dbReference type="GO" id="GO:0008442">
    <property type="term" value="F:3-hydroxyisobutyrate dehydrogenase activity"/>
    <property type="evidence" value="ECO:0007669"/>
    <property type="project" value="UniProtKB-EC"/>
</dbReference>
<dbReference type="NCBIfam" id="TIGR01692">
    <property type="entry name" value="HIBADH"/>
    <property type="match status" value="1"/>
</dbReference>
<dbReference type="InterPro" id="IPR002204">
    <property type="entry name" value="3-OH-isobutyrate_DH-rel_CS"/>
</dbReference>
<name>A0ABU9SZF4_9ALTE</name>
<dbReference type="InterPro" id="IPR036291">
    <property type="entry name" value="NAD(P)-bd_dom_sf"/>
</dbReference>
<dbReference type="Gene3D" id="1.10.1040.10">
    <property type="entry name" value="N-(1-d-carboxylethyl)-l-norvaline Dehydrogenase, domain 2"/>
    <property type="match status" value="1"/>
</dbReference>
<evidence type="ECO:0000256" key="2">
    <source>
        <dbReference type="ARBA" id="ARBA00022456"/>
    </source>
</evidence>
<evidence type="ECO:0000256" key="1">
    <source>
        <dbReference type="ARBA" id="ARBA00009080"/>
    </source>
</evidence>
<evidence type="ECO:0000313" key="9">
    <source>
        <dbReference type="Proteomes" id="UP001461163"/>
    </source>
</evidence>
<dbReference type="EC" id="1.1.1.31" evidence="5"/>
<keyword evidence="2 5" id="KW-0101">Branched-chain amino acid catabolism</keyword>
<dbReference type="InterPro" id="IPR006115">
    <property type="entry name" value="6PGDH_NADP-bd"/>
</dbReference>
<comment type="similarity">
    <text evidence="1 5">Belongs to the HIBADH-related family.</text>
</comment>
<sequence>MSLSNYSIAFIGLGNMGGPMASNLLKAHANVCVFDLVPQTVAELESQGARAAKSAEDAVKGADIVISMLPAGKHVQSLYLADSERGSAGLIDVLGQNTLVIDSSTIDAATSILVAKALAEKGIAFVDAPVSGGTAGAAAGTLTFIVGGEAPAYQKALPVLSAMGKNIFHAGQNGAGQIAKICNNMLLSVLMVGTSEALQMAIDNGLDPKVMSDIMLQSSGRNWTLELYNPCPDVMPNVPSSNDYKGGFMVDLMRKDLGLALDTALKSHSSTPMGAIAQNLYNMHSMQGSGQRDFSSIFELFSAQSNHKQ</sequence>
<reference evidence="8 9" key="1">
    <citation type="submission" date="2024-03" db="EMBL/GenBank/DDBJ databases">
        <title>Community enrichment and isolation of bacterial strains for fucoidan degradation.</title>
        <authorList>
            <person name="Sichert A."/>
        </authorList>
    </citation>
    <scope>NUCLEOTIDE SEQUENCE [LARGE SCALE GENOMIC DNA]</scope>
    <source>
        <strain evidence="8 9">AS12</strain>
    </source>
</reference>
<keyword evidence="4 5" id="KW-0520">NAD</keyword>
<comment type="caution">
    <text evidence="8">The sequence shown here is derived from an EMBL/GenBank/DDBJ whole genome shotgun (WGS) entry which is preliminary data.</text>
</comment>
<dbReference type="Gene3D" id="3.40.50.720">
    <property type="entry name" value="NAD(P)-binding Rossmann-like Domain"/>
    <property type="match status" value="1"/>
</dbReference>
<evidence type="ECO:0000313" key="8">
    <source>
        <dbReference type="EMBL" id="MEM5499261.1"/>
    </source>
</evidence>
<comment type="pathway">
    <text evidence="5">Amino-acid degradation; L-valine degradation.</text>
</comment>
<feature type="domain" description="3-hydroxyisobutyrate dehydrogenase-like NAD-binding" evidence="7">
    <location>
        <begin position="174"/>
        <end position="300"/>
    </location>
</feature>
<keyword evidence="9" id="KW-1185">Reference proteome</keyword>
<dbReference type="SUPFAM" id="SSF48179">
    <property type="entry name" value="6-phosphogluconate dehydrogenase C-terminal domain-like"/>
    <property type="match status" value="1"/>
</dbReference>
<dbReference type="InterPro" id="IPR011548">
    <property type="entry name" value="HIBADH"/>
</dbReference>
<feature type="domain" description="6-phosphogluconate dehydrogenase NADP-binding" evidence="6">
    <location>
        <begin position="7"/>
        <end position="171"/>
    </location>
</feature>
<evidence type="ECO:0000256" key="5">
    <source>
        <dbReference type="RuleBase" id="RU910714"/>
    </source>
</evidence>
<dbReference type="PANTHER" id="PTHR22981:SF7">
    <property type="entry name" value="3-HYDROXYISOBUTYRATE DEHYDROGENASE, MITOCHONDRIAL"/>
    <property type="match status" value="1"/>
</dbReference>
<dbReference type="InterPro" id="IPR008927">
    <property type="entry name" value="6-PGluconate_DH-like_C_sf"/>
</dbReference>